<gene>
    <name evidence="1" type="ORF">GCM10022224_025150</name>
</gene>
<reference evidence="2" key="1">
    <citation type="journal article" date="2019" name="Int. J. Syst. Evol. Microbiol.">
        <title>The Global Catalogue of Microorganisms (GCM) 10K type strain sequencing project: providing services to taxonomists for standard genome sequencing and annotation.</title>
        <authorList>
            <consortium name="The Broad Institute Genomics Platform"/>
            <consortium name="The Broad Institute Genome Sequencing Center for Infectious Disease"/>
            <person name="Wu L."/>
            <person name="Ma J."/>
        </authorList>
    </citation>
    <scope>NUCLEOTIDE SEQUENCE [LARGE SCALE GENOMIC DNA]</scope>
    <source>
        <strain evidence="2">JCM 16904</strain>
    </source>
</reference>
<evidence type="ECO:0000313" key="2">
    <source>
        <dbReference type="Proteomes" id="UP001500902"/>
    </source>
</evidence>
<dbReference type="RefSeq" id="WP_344876337.1">
    <property type="nucleotide sequence ID" value="NZ_BAAAZP010000045.1"/>
</dbReference>
<protein>
    <recommendedName>
        <fullName evidence="3">SUKH-4 immunity protein</fullName>
    </recommendedName>
</protein>
<keyword evidence="2" id="KW-1185">Reference proteome</keyword>
<organism evidence="1 2">
    <name type="scientific">Nonomuraea antimicrobica</name>
    <dbReference type="NCBI Taxonomy" id="561173"/>
    <lineage>
        <taxon>Bacteria</taxon>
        <taxon>Bacillati</taxon>
        <taxon>Actinomycetota</taxon>
        <taxon>Actinomycetes</taxon>
        <taxon>Streptosporangiales</taxon>
        <taxon>Streptosporangiaceae</taxon>
        <taxon>Nonomuraea</taxon>
    </lineage>
</organism>
<comment type="caution">
    <text evidence="1">The sequence shown here is derived from an EMBL/GenBank/DDBJ whole genome shotgun (WGS) entry which is preliminary data.</text>
</comment>
<evidence type="ECO:0008006" key="3">
    <source>
        <dbReference type="Google" id="ProtNLM"/>
    </source>
</evidence>
<sequence length="181" mass="19650">MPERGRARCLVEAYVYLDLVAPGGSERASVTDEPGAWLVRADDVEVLVPYAAEEAAGLQGATFGAGVSELLDPGQWVLIGAAYAGRALEAGLFFTADPSSGLEGYDTVVADWSFAADAMEEALKFLPGDAAELPLEAFWTEMGRSVRDAEPGRFSRAQMESDLAFYRQSLDDFRRLHPHWS</sequence>
<name>A0ABP7BHF1_9ACTN</name>
<dbReference type="EMBL" id="BAAAZP010000045">
    <property type="protein sequence ID" value="GAA3660731.1"/>
    <property type="molecule type" value="Genomic_DNA"/>
</dbReference>
<proteinExistence type="predicted"/>
<dbReference type="Proteomes" id="UP001500902">
    <property type="component" value="Unassembled WGS sequence"/>
</dbReference>
<accession>A0ABP7BHF1</accession>
<evidence type="ECO:0000313" key="1">
    <source>
        <dbReference type="EMBL" id="GAA3660731.1"/>
    </source>
</evidence>